<keyword evidence="1" id="KW-0614">Plasmid</keyword>
<reference evidence="1 2" key="1">
    <citation type="submission" date="2017-06" db="EMBL/GenBank/DDBJ databases">
        <title>Genome sequencing of cyanobaciteial culture collection at National Institute for Environmental Studies (NIES).</title>
        <authorList>
            <person name="Hirose Y."/>
            <person name="Shimura Y."/>
            <person name="Fujisawa T."/>
            <person name="Nakamura Y."/>
            <person name="Kawachi M."/>
        </authorList>
    </citation>
    <scope>NUCLEOTIDE SEQUENCE [LARGE SCALE GENOMIC DNA]</scope>
    <source>
        <strain evidence="1 2">NIES-267</strain>
        <plasmid evidence="2">Plasmid2 dna</plasmid>
    </source>
</reference>
<geneLocation type="plasmid" evidence="2">
    <name>Plasmid2 dna</name>
</geneLocation>
<evidence type="ECO:0000313" key="1">
    <source>
        <dbReference type="EMBL" id="BAY87885.1"/>
    </source>
</evidence>
<evidence type="ECO:0000313" key="2">
    <source>
        <dbReference type="Proteomes" id="UP000218418"/>
    </source>
</evidence>
<protein>
    <submittedName>
        <fullName evidence="1">Uncharacterized protein</fullName>
    </submittedName>
</protein>
<proteinExistence type="predicted"/>
<organism evidence="1 2">
    <name type="scientific">Calothrix parasitica NIES-267</name>
    <dbReference type="NCBI Taxonomy" id="1973488"/>
    <lineage>
        <taxon>Bacteria</taxon>
        <taxon>Bacillati</taxon>
        <taxon>Cyanobacteriota</taxon>
        <taxon>Cyanophyceae</taxon>
        <taxon>Nostocales</taxon>
        <taxon>Calotrichaceae</taxon>
        <taxon>Calothrix</taxon>
    </lineage>
</organism>
<accession>A0A1Z4M354</accession>
<sequence length="137" mass="15326">MVNGVINQWQSLSNLIAQRLSCGMLGKGFWYYCMANKMKRINVGVPDYYLRLLDKYALKIGQAQAPAASYLLQSKLDELNKAGELEIPSEIFADFLDVLAGKKELSEIDLKQLSKVSGKPLKELETLVVSAANKNWI</sequence>
<dbReference type="EMBL" id="AP018229">
    <property type="protein sequence ID" value="BAY87885.1"/>
    <property type="molecule type" value="Genomic_DNA"/>
</dbReference>
<dbReference type="OrthoDB" id="514743at2"/>
<dbReference type="Proteomes" id="UP000218418">
    <property type="component" value="Plasmid plasmid2"/>
</dbReference>
<dbReference type="AlphaFoldDB" id="A0A1Z4M354"/>
<keyword evidence="2" id="KW-1185">Reference proteome</keyword>
<name>A0A1Z4M354_9CYAN</name>
<gene>
    <name evidence="1" type="ORF">NIES267_74090</name>
</gene>